<protein>
    <recommendedName>
        <fullName evidence="2">Lipoprotein</fullName>
    </recommendedName>
</protein>
<evidence type="ECO:0008006" key="2">
    <source>
        <dbReference type="Google" id="ProtNLM"/>
    </source>
</evidence>
<accession>A0A0F9KBI0</accession>
<dbReference type="AlphaFoldDB" id="A0A0F9KBI0"/>
<proteinExistence type="predicted"/>
<gene>
    <name evidence="1" type="ORF">LCGC14_1351670</name>
</gene>
<evidence type="ECO:0000313" key="1">
    <source>
        <dbReference type="EMBL" id="KKM79263.1"/>
    </source>
</evidence>
<comment type="caution">
    <text evidence="1">The sequence shown here is derived from an EMBL/GenBank/DDBJ whole genome shotgun (WGS) entry which is preliminary data.</text>
</comment>
<dbReference type="PROSITE" id="PS51257">
    <property type="entry name" value="PROKAR_LIPOPROTEIN"/>
    <property type="match status" value="1"/>
</dbReference>
<sequence length="164" mass="18803">MKLIILLIVIVVLITMGCNQNTEKTSDANNVSEFIISGNLNITGNLTFMVQRNCTNLTGNFSIKSLTTGTEKERGIVEKAVEMISYDDDFKKINSTYLETRVTYAKFIASEHFKNESKCTKIIVGTSAEINEESKWYNFKKPLLFYNFVSYYCIDRFTQITYCD</sequence>
<dbReference type="EMBL" id="LAZR01008358">
    <property type="protein sequence ID" value="KKM79263.1"/>
    <property type="molecule type" value="Genomic_DNA"/>
</dbReference>
<reference evidence="1" key="1">
    <citation type="journal article" date="2015" name="Nature">
        <title>Complex archaea that bridge the gap between prokaryotes and eukaryotes.</title>
        <authorList>
            <person name="Spang A."/>
            <person name="Saw J.H."/>
            <person name="Jorgensen S.L."/>
            <person name="Zaremba-Niedzwiedzka K."/>
            <person name="Martijn J."/>
            <person name="Lind A.E."/>
            <person name="van Eijk R."/>
            <person name="Schleper C."/>
            <person name="Guy L."/>
            <person name="Ettema T.J."/>
        </authorList>
    </citation>
    <scope>NUCLEOTIDE SEQUENCE</scope>
</reference>
<name>A0A0F9KBI0_9ZZZZ</name>
<organism evidence="1">
    <name type="scientific">marine sediment metagenome</name>
    <dbReference type="NCBI Taxonomy" id="412755"/>
    <lineage>
        <taxon>unclassified sequences</taxon>
        <taxon>metagenomes</taxon>
        <taxon>ecological metagenomes</taxon>
    </lineage>
</organism>